<evidence type="ECO:0000256" key="6">
    <source>
        <dbReference type="ARBA" id="ARBA00043898"/>
    </source>
</evidence>
<dbReference type="GO" id="GO:0005085">
    <property type="term" value="F:guanyl-nucleotide exchange factor activity"/>
    <property type="evidence" value="ECO:0007669"/>
    <property type="project" value="UniProtKB-ARBA"/>
</dbReference>
<gene>
    <name evidence="13" type="ORF">CCAP1982_LOCUS22016</name>
</gene>
<dbReference type="GO" id="GO:0007417">
    <property type="term" value="P:central nervous system development"/>
    <property type="evidence" value="ECO:0007669"/>
    <property type="project" value="UniProtKB-ARBA"/>
</dbReference>
<evidence type="ECO:0000313" key="13">
    <source>
        <dbReference type="EMBL" id="CAD7014009.1"/>
    </source>
</evidence>
<comment type="subcellular location">
    <subcellularLocation>
        <location evidence="1">Cytoplasm</location>
        <location evidence="1">Cytosol</location>
    </subcellularLocation>
</comment>
<feature type="compositionally biased region" description="Polar residues" evidence="12">
    <location>
        <begin position="1"/>
        <end position="15"/>
    </location>
</feature>
<keyword evidence="11" id="KW-0175">Coiled coil</keyword>
<protein>
    <recommendedName>
        <fullName evidence="7">Translation initiation factor eIF2B subunit delta</fullName>
    </recommendedName>
    <alternativeName>
        <fullName evidence="8">eIF2B GDP-GTP exchange factor subunit delta</fullName>
    </alternativeName>
</protein>
<comment type="subunit">
    <text evidence="9">Component of the translation initiation factor 2B (eIF2B) complex which is a heterodecamer of two sets of five different subunits: alpha, beta, gamma, delta and epsilon. Subunits alpha, beta and delta comprise a regulatory subcomplex and subunits epsilon and gamma comprise a catalytic subcomplex. Within the complex, the hexameric regulatory complex resides at the center, with the two heterodimeric catalytic subcomplexes bound on opposite sides.</text>
</comment>
<dbReference type="GO" id="GO:0005829">
    <property type="term" value="C:cytosol"/>
    <property type="evidence" value="ECO:0007669"/>
    <property type="project" value="UniProtKB-SubCell"/>
</dbReference>
<dbReference type="GO" id="GO:0003743">
    <property type="term" value="F:translation initiation factor activity"/>
    <property type="evidence" value="ECO:0007669"/>
    <property type="project" value="UniProtKB-KW"/>
</dbReference>
<comment type="function">
    <text evidence="6">Acts as a component of the translation initiation factor 2B (eIF2B) complex, which catalyzes the exchange of GDP for GTP on eukaryotic initiation factor 2 (eIF2) gamma subunit. Its guanine nucleotide exchange factor activity is repressed when bound to eIF2 complex phosphorylated on the alpha subunit, thereby limiting the amount of methionyl-initiator methionine tRNA available to the ribosome and consequently global translation is repressed.</text>
</comment>
<comment type="caution">
    <text evidence="13">The sequence shown here is derived from an EMBL/GenBank/DDBJ whole genome shotgun (WGS) entry which is preliminary data.</text>
</comment>
<feature type="compositionally biased region" description="Polar residues" evidence="12">
    <location>
        <begin position="377"/>
        <end position="409"/>
    </location>
</feature>
<evidence type="ECO:0000256" key="4">
    <source>
        <dbReference type="ARBA" id="ARBA00022540"/>
    </source>
</evidence>
<keyword evidence="5" id="KW-0648">Protein biosynthesis</keyword>
<dbReference type="Gene3D" id="3.40.50.10470">
    <property type="entry name" value="Translation initiation factor eif-2b, domain 2"/>
    <property type="match status" value="1"/>
</dbReference>
<comment type="similarity">
    <text evidence="2 10">Belongs to the eIF-2B alpha/beta/delta subunits family.</text>
</comment>
<name>A0A811VIE0_CERCA</name>
<evidence type="ECO:0000256" key="3">
    <source>
        <dbReference type="ARBA" id="ARBA00022490"/>
    </source>
</evidence>
<evidence type="ECO:0000256" key="9">
    <source>
        <dbReference type="ARBA" id="ARBA00046432"/>
    </source>
</evidence>
<evidence type="ECO:0000256" key="11">
    <source>
        <dbReference type="SAM" id="Coils"/>
    </source>
</evidence>
<dbReference type="GO" id="GO:0140535">
    <property type="term" value="C:intracellular protein-containing complex"/>
    <property type="evidence" value="ECO:0007669"/>
    <property type="project" value="UniProtKB-ARBA"/>
</dbReference>
<keyword evidence="4" id="KW-0396">Initiation factor</keyword>
<dbReference type="SUPFAM" id="SSF100950">
    <property type="entry name" value="NagB/RpiA/CoA transferase-like"/>
    <property type="match status" value="1"/>
</dbReference>
<dbReference type="InterPro" id="IPR037171">
    <property type="entry name" value="NagB/RpiA_transferase-like"/>
</dbReference>
<reference evidence="13" key="1">
    <citation type="submission" date="2020-11" db="EMBL/GenBank/DDBJ databases">
        <authorList>
            <person name="Whitehead M."/>
        </authorList>
    </citation>
    <scope>NUCLEOTIDE SEQUENCE</scope>
    <source>
        <strain evidence="13">EGII</strain>
    </source>
</reference>
<keyword evidence="14" id="KW-1185">Reference proteome</keyword>
<dbReference type="AlphaFoldDB" id="A0A811VIE0"/>
<dbReference type="Pfam" id="PF01008">
    <property type="entry name" value="IF-2B"/>
    <property type="match status" value="1"/>
</dbReference>
<feature type="compositionally biased region" description="Basic and acidic residues" evidence="12">
    <location>
        <begin position="336"/>
        <end position="352"/>
    </location>
</feature>
<dbReference type="OrthoDB" id="10254737at2759"/>
<evidence type="ECO:0000256" key="10">
    <source>
        <dbReference type="RuleBase" id="RU003814"/>
    </source>
</evidence>
<evidence type="ECO:0000256" key="8">
    <source>
        <dbReference type="ARBA" id="ARBA00044356"/>
    </source>
</evidence>
<dbReference type="GO" id="GO:0048513">
    <property type="term" value="P:animal organ development"/>
    <property type="evidence" value="ECO:0007669"/>
    <property type="project" value="UniProtKB-ARBA"/>
</dbReference>
<evidence type="ECO:0000256" key="7">
    <source>
        <dbReference type="ARBA" id="ARBA00044147"/>
    </source>
</evidence>
<evidence type="ECO:0000256" key="1">
    <source>
        <dbReference type="ARBA" id="ARBA00004514"/>
    </source>
</evidence>
<dbReference type="FunFam" id="3.40.50.10470:FF:000002">
    <property type="entry name" value="Probable translation initiation factor eIF-2B subunit delta"/>
    <property type="match status" value="1"/>
</dbReference>
<sequence length="763" mass="84095">MSSVQENKDILNTPTLKKDVGTASQKKKRPRQRQRKRNKNYKANSEESVLPVQEVEKTNNTHINTSVVQLSNNTFREDQTIINRDNQSFMKILKLNSELIPSMESGTPVPQGIKTKVFSKSKQGALNSHKVDNLADSLIQSSPNSNILTEVFRTQSPSANSITQDKSQVLKTQINNQSDNFQHKNNLLTGTLVTREDRKMSTTPTKTVNPPAAKSREEIMAEREAKKLAKQLKKAKVLGTELTAATPAASNINTSVAQVDSIAIPETSANTPSNTTLADGNALAVDKSREQIKAEREAKKKAKQAQKEAKATGLPEVTAKLEAIQFVENGLTTPAQDEKKKPALSKSERRAIQEAQRAAKAQALAQKTATPKAKPVSANNQKSSKPTPDTPAKTASKTGSLSTTKSVSPTAKSLRINDCKVRLFNHLEKTHQEVSLFLNNPHLHPSVARLGEQYAQRTVVGSNARCIAFLNALKMVIRDFETPLKKEFARSLETTITDSVEHLQKCRPLAVSVSNAYKHIKHVLTQLPTDQPESDLKENLCRFIDTYIENQIGKAAEAISYSVQEKISNGDVILTFGCSSLITYIFEEAQRRNVDFRVIVVDSRPFCEGRELLRRLTVKGIPCSYVLINAISFVMPEATKILLGAHALLANGYVMARTGTAQVALVARSFNVPVLVCCETHKFSERSQTDAIVYNELGNPDDLIRSDKCSLANWQTKGKMSPLNLIYDITPPELVTAVVTEVSILPCTSVPVILRIKPTEIGY</sequence>
<keyword evidence="3" id="KW-0963">Cytoplasm</keyword>
<evidence type="ECO:0000256" key="5">
    <source>
        <dbReference type="ARBA" id="ARBA00022917"/>
    </source>
</evidence>
<evidence type="ECO:0000313" key="14">
    <source>
        <dbReference type="Proteomes" id="UP000606786"/>
    </source>
</evidence>
<dbReference type="Proteomes" id="UP000606786">
    <property type="component" value="Unassembled WGS sequence"/>
</dbReference>
<feature type="coiled-coil region" evidence="11">
    <location>
        <begin position="285"/>
        <end position="312"/>
    </location>
</feature>
<dbReference type="PANTHER" id="PTHR10233:SF14">
    <property type="entry name" value="TRANSLATION INITIATION FACTOR EIF-2B SUBUNIT DELTA"/>
    <property type="match status" value="1"/>
</dbReference>
<feature type="compositionally biased region" description="Basic residues" evidence="12">
    <location>
        <begin position="25"/>
        <end position="40"/>
    </location>
</feature>
<feature type="region of interest" description="Disordered" evidence="12">
    <location>
        <begin position="332"/>
        <end position="409"/>
    </location>
</feature>
<dbReference type="InterPro" id="IPR042529">
    <property type="entry name" value="IF_2B-like_C"/>
</dbReference>
<dbReference type="PANTHER" id="PTHR10233">
    <property type="entry name" value="TRANSLATION INITIATION FACTOR EIF-2B"/>
    <property type="match status" value="1"/>
</dbReference>
<dbReference type="EMBL" id="CAJHJT010000056">
    <property type="protein sequence ID" value="CAD7014009.1"/>
    <property type="molecule type" value="Genomic_DNA"/>
</dbReference>
<dbReference type="KEGG" id="ccat:101448858"/>
<dbReference type="InterPro" id="IPR000649">
    <property type="entry name" value="IF-2B-related"/>
</dbReference>
<feature type="region of interest" description="Disordered" evidence="12">
    <location>
        <begin position="1"/>
        <end position="48"/>
    </location>
</feature>
<feature type="compositionally biased region" description="Low complexity" evidence="12">
    <location>
        <begin position="353"/>
        <end position="374"/>
    </location>
</feature>
<organism evidence="13 14">
    <name type="scientific">Ceratitis capitata</name>
    <name type="common">Mediterranean fruit fly</name>
    <name type="synonym">Tephritis capitata</name>
    <dbReference type="NCBI Taxonomy" id="7213"/>
    <lineage>
        <taxon>Eukaryota</taxon>
        <taxon>Metazoa</taxon>
        <taxon>Ecdysozoa</taxon>
        <taxon>Arthropoda</taxon>
        <taxon>Hexapoda</taxon>
        <taxon>Insecta</taxon>
        <taxon>Pterygota</taxon>
        <taxon>Neoptera</taxon>
        <taxon>Endopterygota</taxon>
        <taxon>Diptera</taxon>
        <taxon>Brachycera</taxon>
        <taxon>Muscomorpha</taxon>
        <taxon>Tephritoidea</taxon>
        <taxon>Tephritidae</taxon>
        <taxon>Ceratitis</taxon>
        <taxon>Ceratitis</taxon>
    </lineage>
</organism>
<proteinExistence type="inferred from homology"/>
<evidence type="ECO:0000256" key="2">
    <source>
        <dbReference type="ARBA" id="ARBA00007251"/>
    </source>
</evidence>
<accession>A0A811VIE0</accession>
<evidence type="ECO:0000256" key="12">
    <source>
        <dbReference type="SAM" id="MobiDB-lite"/>
    </source>
</evidence>